<protein>
    <submittedName>
        <fullName evidence="1">Uncharacterized protein</fullName>
    </submittedName>
</protein>
<comment type="caution">
    <text evidence="1">The sequence shown here is derived from an EMBL/GenBank/DDBJ whole genome shotgun (WGS) entry which is preliminary data.</text>
</comment>
<name>A0A418MYA6_9ACTN</name>
<proteinExistence type="predicted"/>
<sequence>MTTPQSATVQVHCRLTVRVDDPAAITELAVQHLRAVSIDWDDEEDDLESAAAELGDDLLRSIASLADPDRLLANVPGVEVTGAHVWAESAR</sequence>
<dbReference type="RefSeq" id="WP_119573813.1">
    <property type="nucleotide sequence ID" value="NZ_QXEC01000004.1"/>
</dbReference>
<dbReference type="Proteomes" id="UP000283832">
    <property type="component" value="Unassembled WGS sequence"/>
</dbReference>
<accession>A0A418MYA6</accession>
<dbReference type="EMBL" id="QXEC01000004">
    <property type="protein sequence ID" value="RIV40004.1"/>
    <property type="molecule type" value="Genomic_DNA"/>
</dbReference>
<gene>
    <name evidence="1" type="ORF">D2L64_06660</name>
</gene>
<dbReference type="AlphaFoldDB" id="A0A418MYA6"/>
<dbReference type="OrthoDB" id="3389574at2"/>
<evidence type="ECO:0000313" key="2">
    <source>
        <dbReference type="Proteomes" id="UP000283832"/>
    </source>
</evidence>
<evidence type="ECO:0000313" key="1">
    <source>
        <dbReference type="EMBL" id="RIV40004.1"/>
    </source>
</evidence>
<keyword evidence="2" id="KW-1185">Reference proteome</keyword>
<organism evidence="1 2">
    <name type="scientific">Micromonospora radicis</name>
    <dbReference type="NCBI Taxonomy" id="1894971"/>
    <lineage>
        <taxon>Bacteria</taxon>
        <taxon>Bacillati</taxon>
        <taxon>Actinomycetota</taxon>
        <taxon>Actinomycetes</taxon>
        <taxon>Micromonosporales</taxon>
        <taxon>Micromonosporaceae</taxon>
        <taxon>Micromonospora</taxon>
    </lineage>
</organism>
<reference evidence="1 2" key="1">
    <citation type="submission" date="2018-08" db="EMBL/GenBank/DDBJ databases">
        <title>Jishengella sp. nov., isolated from a root of Azadirachta indica A. Juss. var. siamensis Valenton.</title>
        <authorList>
            <person name="Kuncharoen N."/>
            <person name="Tanasupawat S."/>
            <person name="Kudo T."/>
            <person name="Ohkuma M."/>
        </authorList>
    </citation>
    <scope>NUCLEOTIDE SEQUENCE [LARGE SCALE GENOMIC DNA]</scope>
    <source>
        <strain evidence="1 2">AZ1-13</strain>
    </source>
</reference>